<feature type="domain" description="BLUF" evidence="1">
    <location>
        <begin position="2"/>
        <end position="92"/>
    </location>
</feature>
<sequence length="137" mass="15527">MLARLIYRSMSRGPSAGDVESILRASRRNNREVGVTGALCHFQRNYMQYLEGDEAAIECVMANIAEDPRHANLTVLEYRFIAARAFPRWSMALLVWDEQVREVLGPLADMGLNGIQPSEAAPVFRALTRTPQWVRLH</sequence>
<dbReference type="Gene3D" id="3.30.70.100">
    <property type="match status" value="1"/>
</dbReference>
<dbReference type="Pfam" id="PF04940">
    <property type="entry name" value="BLUF"/>
    <property type="match status" value="1"/>
</dbReference>
<dbReference type="EMBL" id="LVHG01000073">
    <property type="protein sequence ID" value="OAK59300.1"/>
    <property type="molecule type" value="Genomic_DNA"/>
</dbReference>
<organism evidence="2 3">
    <name type="scientific">Variovorax paradoxus</name>
    <dbReference type="NCBI Taxonomy" id="34073"/>
    <lineage>
        <taxon>Bacteria</taxon>
        <taxon>Pseudomonadati</taxon>
        <taxon>Pseudomonadota</taxon>
        <taxon>Betaproteobacteria</taxon>
        <taxon>Burkholderiales</taxon>
        <taxon>Comamonadaceae</taxon>
        <taxon>Variovorax</taxon>
    </lineage>
</organism>
<name>A0AA91DL22_VARPD</name>
<dbReference type="SMART" id="SM01034">
    <property type="entry name" value="BLUF"/>
    <property type="match status" value="1"/>
</dbReference>
<dbReference type="Proteomes" id="UP000077852">
    <property type="component" value="Unassembled WGS sequence"/>
</dbReference>
<dbReference type="AlphaFoldDB" id="A0AA91DL22"/>
<dbReference type="GO" id="GO:0071949">
    <property type="term" value="F:FAD binding"/>
    <property type="evidence" value="ECO:0007669"/>
    <property type="project" value="InterPro"/>
</dbReference>
<proteinExistence type="predicted"/>
<protein>
    <recommendedName>
        <fullName evidence="1">BLUF domain-containing protein</fullName>
    </recommendedName>
</protein>
<dbReference type="GO" id="GO:0009882">
    <property type="term" value="F:blue light photoreceptor activity"/>
    <property type="evidence" value="ECO:0007669"/>
    <property type="project" value="InterPro"/>
</dbReference>
<dbReference type="InterPro" id="IPR036046">
    <property type="entry name" value="Acylphosphatase-like_dom_sf"/>
</dbReference>
<dbReference type="SUPFAM" id="SSF54975">
    <property type="entry name" value="Acylphosphatase/BLUF domain-like"/>
    <property type="match status" value="1"/>
</dbReference>
<reference evidence="2 3" key="1">
    <citation type="submission" date="2016-03" db="EMBL/GenBank/DDBJ databases">
        <title>Genome sequence of Variovorax paradoxus KB5.</title>
        <authorList>
            <person name="Jeong H."/>
            <person name="Hong C.E."/>
            <person name="Jo S.H."/>
            <person name="Park J.M."/>
        </authorList>
    </citation>
    <scope>NUCLEOTIDE SEQUENCE [LARGE SCALE GENOMIC DNA]</scope>
    <source>
        <strain evidence="2 3">KB5</strain>
    </source>
</reference>
<evidence type="ECO:0000313" key="3">
    <source>
        <dbReference type="Proteomes" id="UP000077852"/>
    </source>
</evidence>
<dbReference type="RefSeq" id="WP_081270332.1">
    <property type="nucleotide sequence ID" value="NZ_LVHG01000073.1"/>
</dbReference>
<comment type="caution">
    <text evidence="2">The sequence shown here is derived from an EMBL/GenBank/DDBJ whole genome shotgun (WGS) entry which is preliminary data.</text>
</comment>
<dbReference type="PROSITE" id="PS50925">
    <property type="entry name" value="BLUF"/>
    <property type="match status" value="1"/>
</dbReference>
<gene>
    <name evidence="2" type="ORF">A3K87_02725</name>
</gene>
<evidence type="ECO:0000313" key="2">
    <source>
        <dbReference type="EMBL" id="OAK59300.1"/>
    </source>
</evidence>
<evidence type="ECO:0000259" key="1">
    <source>
        <dbReference type="PROSITE" id="PS50925"/>
    </source>
</evidence>
<dbReference type="InterPro" id="IPR007024">
    <property type="entry name" value="BLUF_domain"/>
</dbReference>
<accession>A0AA91DL22</accession>